<evidence type="ECO:0000259" key="8">
    <source>
        <dbReference type="PROSITE" id="PS50928"/>
    </source>
</evidence>
<feature type="transmembrane region" description="Helical" evidence="7">
    <location>
        <begin position="40"/>
        <end position="58"/>
    </location>
</feature>
<dbReference type="GO" id="GO:0005886">
    <property type="term" value="C:plasma membrane"/>
    <property type="evidence" value="ECO:0007669"/>
    <property type="project" value="UniProtKB-SubCell"/>
</dbReference>
<evidence type="ECO:0000256" key="6">
    <source>
        <dbReference type="ARBA" id="ARBA00023136"/>
    </source>
</evidence>
<feature type="transmembrane region" description="Helical" evidence="7">
    <location>
        <begin position="136"/>
        <end position="153"/>
    </location>
</feature>
<dbReference type="SUPFAM" id="SSF161098">
    <property type="entry name" value="MetI-like"/>
    <property type="match status" value="1"/>
</dbReference>
<dbReference type="GO" id="GO:0055085">
    <property type="term" value="P:transmembrane transport"/>
    <property type="evidence" value="ECO:0007669"/>
    <property type="project" value="InterPro"/>
</dbReference>
<dbReference type="Pfam" id="PF00528">
    <property type="entry name" value="BPD_transp_1"/>
    <property type="match status" value="1"/>
</dbReference>
<dbReference type="InterPro" id="IPR050809">
    <property type="entry name" value="UgpAE/MalFG_permease"/>
</dbReference>
<gene>
    <name evidence="9" type="ORF">DS031_09815</name>
</gene>
<comment type="similarity">
    <text evidence="7">Belongs to the binding-protein-dependent transport system permease family.</text>
</comment>
<evidence type="ECO:0000313" key="10">
    <source>
        <dbReference type="Proteomes" id="UP000253314"/>
    </source>
</evidence>
<dbReference type="PROSITE" id="PS50928">
    <property type="entry name" value="ABC_TM1"/>
    <property type="match status" value="1"/>
</dbReference>
<evidence type="ECO:0000313" key="9">
    <source>
        <dbReference type="EMBL" id="RBW69815.1"/>
    </source>
</evidence>
<protein>
    <submittedName>
        <fullName evidence="9">Sugar ABC transporter permease</fullName>
    </submittedName>
</protein>
<evidence type="ECO:0000256" key="1">
    <source>
        <dbReference type="ARBA" id="ARBA00004651"/>
    </source>
</evidence>
<dbReference type="InterPro" id="IPR000515">
    <property type="entry name" value="MetI-like"/>
</dbReference>
<keyword evidence="6 7" id="KW-0472">Membrane</keyword>
<feature type="domain" description="ABC transmembrane type-1" evidence="8">
    <location>
        <begin position="91"/>
        <end position="305"/>
    </location>
</feature>
<keyword evidence="2 7" id="KW-0813">Transport</keyword>
<dbReference type="OrthoDB" id="9785836at2"/>
<evidence type="ECO:0000256" key="4">
    <source>
        <dbReference type="ARBA" id="ARBA00022692"/>
    </source>
</evidence>
<evidence type="ECO:0000256" key="7">
    <source>
        <dbReference type="RuleBase" id="RU363032"/>
    </source>
</evidence>
<reference evidence="9 10" key="1">
    <citation type="submission" date="2018-07" db="EMBL/GenBank/DDBJ databases">
        <title>Lottiidibacillus patelloidae gen. nov., sp. nov., isolated from the intestinal tract of a marine limpet and the reclassification of B. taeanensis BH030017T, B. algicola KMM 3737T and B. hwajinpoensis SW-72T as genus Lottiidibacillus.</title>
        <authorList>
            <person name="Liu R."/>
            <person name="Huang Z."/>
        </authorList>
    </citation>
    <scope>NUCLEOTIDE SEQUENCE [LARGE SCALE GENOMIC DNA]</scope>
    <source>
        <strain evidence="9 10">BH030017</strain>
    </source>
</reference>
<keyword evidence="5 7" id="KW-1133">Transmembrane helix</keyword>
<dbReference type="Gene3D" id="1.10.3720.10">
    <property type="entry name" value="MetI-like"/>
    <property type="match status" value="1"/>
</dbReference>
<keyword evidence="3" id="KW-1003">Cell membrane</keyword>
<dbReference type="PANTHER" id="PTHR43227">
    <property type="entry name" value="BLL4140 PROTEIN"/>
    <property type="match status" value="1"/>
</dbReference>
<feature type="transmembrane region" description="Helical" evidence="7">
    <location>
        <begin position="232"/>
        <end position="252"/>
    </location>
</feature>
<feature type="transmembrane region" description="Helical" evidence="7">
    <location>
        <begin position="284"/>
        <end position="305"/>
    </location>
</feature>
<evidence type="ECO:0000256" key="2">
    <source>
        <dbReference type="ARBA" id="ARBA00022448"/>
    </source>
</evidence>
<feature type="transmembrane region" description="Helical" evidence="7">
    <location>
        <begin position="95"/>
        <end position="116"/>
    </location>
</feature>
<organism evidence="9 10">
    <name type="scientific">Bacillus taeanensis</name>
    <dbReference type="NCBI Taxonomy" id="273032"/>
    <lineage>
        <taxon>Bacteria</taxon>
        <taxon>Bacillati</taxon>
        <taxon>Bacillota</taxon>
        <taxon>Bacilli</taxon>
        <taxon>Bacillales</taxon>
        <taxon>Bacillaceae</taxon>
        <taxon>Bacillus</taxon>
    </lineage>
</organism>
<sequence>MKFQDAKIGKWTNAEVYQKKKTGKWTNAETMYHMMMIPGMIFLLIFSYIPMFGIIMAFQDYVPAKGILGSDFVGLEHFIYMFSLPDIAQVFRNTMVIAVGKIILGTLTAIVFSILLNEIRLKLLKKSIQTVVYLPHFLSWVVLATVVVNMFNLDGTVNQILSFFGLEKLNFLGSNKLFQPLIIGTDVWKEFGFNSIVYLAAITAVDPGLHEAASIDGANWWKRVWHITLPSMLPIILLLAILSLPNILNAGFDQIYNLYSPMVYETGDILDTYVYRIGLLGREYSFGTAVGIFKSLIGMILIISANEMAKKYTDRKLF</sequence>
<comment type="caution">
    <text evidence="9">The sequence shown here is derived from an EMBL/GenBank/DDBJ whole genome shotgun (WGS) entry which is preliminary data.</text>
</comment>
<feature type="transmembrane region" description="Helical" evidence="7">
    <location>
        <begin position="64"/>
        <end position="83"/>
    </location>
</feature>
<evidence type="ECO:0000256" key="3">
    <source>
        <dbReference type="ARBA" id="ARBA00022475"/>
    </source>
</evidence>
<dbReference type="InterPro" id="IPR035906">
    <property type="entry name" value="MetI-like_sf"/>
</dbReference>
<keyword evidence="4 7" id="KW-0812">Transmembrane</keyword>
<name>A0A366XXD7_9BACI</name>
<accession>A0A366XXD7</accession>
<comment type="subcellular location">
    <subcellularLocation>
        <location evidence="1 7">Cell membrane</location>
        <topology evidence="1 7">Multi-pass membrane protein</topology>
    </subcellularLocation>
</comment>
<proteinExistence type="inferred from homology"/>
<dbReference type="AlphaFoldDB" id="A0A366XXD7"/>
<keyword evidence="10" id="KW-1185">Reference proteome</keyword>
<dbReference type="PANTHER" id="PTHR43227:SF11">
    <property type="entry name" value="BLL4140 PROTEIN"/>
    <property type="match status" value="1"/>
</dbReference>
<dbReference type="Proteomes" id="UP000253314">
    <property type="component" value="Unassembled WGS sequence"/>
</dbReference>
<evidence type="ECO:0000256" key="5">
    <source>
        <dbReference type="ARBA" id="ARBA00022989"/>
    </source>
</evidence>
<dbReference type="EMBL" id="QOCW01000008">
    <property type="protein sequence ID" value="RBW69815.1"/>
    <property type="molecule type" value="Genomic_DNA"/>
</dbReference>
<dbReference type="CDD" id="cd06261">
    <property type="entry name" value="TM_PBP2"/>
    <property type="match status" value="1"/>
</dbReference>